<reference evidence="6" key="1">
    <citation type="submission" date="2016-08" db="EMBL/GenBank/DDBJ databases">
        <title>Complete Genome Seqeunce of Paenibacillus sp. BIHB 4019 from tea rhizoplane.</title>
        <authorList>
            <person name="Thakur R."/>
            <person name="Swarnkar M.K."/>
            <person name="Gulati A."/>
        </authorList>
    </citation>
    <scope>NUCLEOTIDE SEQUENCE [LARGE SCALE GENOMIC DNA]</scope>
    <source>
        <strain evidence="6">BIHB4019</strain>
    </source>
</reference>
<dbReference type="PRINTS" id="PR00455">
    <property type="entry name" value="HTHTETR"/>
</dbReference>
<dbReference type="PANTHER" id="PTHR30055:SF148">
    <property type="entry name" value="TETR-FAMILY TRANSCRIPTIONAL REGULATOR"/>
    <property type="match status" value="1"/>
</dbReference>
<gene>
    <name evidence="6" type="ORF">BBD42_25515</name>
</gene>
<evidence type="ECO:0000256" key="1">
    <source>
        <dbReference type="ARBA" id="ARBA00023015"/>
    </source>
</evidence>
<organism evidence="6">
    <name type="scientific">Paenibacillus sp. BIHB 4019</name>
    <dbReference type="NCBI Taxonomy" id="1870819"/>
    <lineage>
        <taxon>Bacteria</taxon>
        <taxon>Bacillati</taxon>
        <taxon>Bacillota</taxon>
        <taxon>Bacilli</taxon>
        <taxon>Bacillales</taxon>
        <taxon>Paenibacillaceae</taxon>
        <taxon>Paenibacillus</taxon>
    </lineage>
</organism>
<evidence type="ECO:0000256" key="4">
    <source>
        <dbReference type="PROSITE-ProRule" id="PRU00335"/>
    </source>
</evidence>
<protein>
    <submittedName>
        <fullName evidence="6">TetR family transcriptional regulator</fullName>
    </submittedName>
</protein>
<dbReference type="EMBL" id="CP016808">
    <property type="protein sequence ID" value="ANY69468.1"/>
    <property type="molecule type" value="Genomic_DNA"/>
</dbReference>
<dbReference type="InterPro" id="IPR009057">
    <property type="entry name" value="Homeodomain-like_sf"/>
</dbReference>
<keyword evidence="3" id="KW-0804">Transcription</keyword>
<evidence type="ECO:0000313" key="6">
    <source>
        <dbReference type="EMBL" id="ANY69468.1"/>
    </source>
</evidence>
<dbReference type="Gene3D" id="1.10.357.10">
    <property type="entry name" value="Tetracycline Repressor, domain 2"/>
    <property type="match status" value="1"/>
</dbReference>
<dbReference type="InterPro" id="IPR050109">
    <property type="entry name" value="HTH-type_TetR-like_transc_reg"/>
</dbReference>
<dbReference type="Gene3D" id="1.10.10.60">
    <property type="entry name" value="Homeodomain-like"/>
    <property type="match status" value="1"/>
</dbReference>
<name>A0A1B2DP29_9BACL</name>
<sequence length="194" mass="21686">MNIKRGRPRNVEAERAILTASYNLLLEIGFSAVTVEKIAEQAQVSKATIYKWWPNKGAVVMAGFMHAITARLPIPDTGAVYEDILLHATNLSRFLTSREGEVITEIIGEGQFDAKLAAALREEYVRPRRLEAGQLLMRGVERGELKRELDIELSIDLLYGPIFYRLLVTGDGLEESVIKSLITVAFEGIKQERG</sequence>
<dbReference type="RefSeq" id="WP_099520500.1">
    <property type="nucleotide sequence ID" value="NZ_CP016808.1"/>
</dbReference>
<evidence type="ECO:0000256" key="3">
    <source>
        <dbReference type="ARBA" id="ARBA00023163"/>
    </source>
</evidence>
<dbReference type="InterPro" id="IPR001647">
    <property type="entry name" value="HTH_TetR"/>
</dbReference>
<feature type="DNA-binding region" description="H-T-H motif" evidence="4">
    <location>
        <begin position="34"/>
        <end position="53"/>
    </location>
</feature>
<keyword evidence="2 4" id="KW-0238">DNA-binding</keyword>
<dbReference type="Pfam" id="PF16859">
    <property type="entry name" value="TetR_C_11"/>
    <property type="match status" value="1"/>
</dbReference>
<dbReference type="InterPro" id="IPR036271">
    <property type="entry name" value="Tet_transcr_reg_TetR-rel_C_sf"/>
</dbReference>
<dbReference type="GO" id="GO:0000976">
    <property type="term" value="F:transcription cis-regulatory region binding"/>
    <property type="evidence" value="ECO:0007669"/>
    <property type="project" value="TreeGrafter"/>
</dbReference>
<dbReference type="Pfam" id="PF00440">
    <property type="entry name" value="TetR_N"/>
    <property type="match status" value="1"/>
</dbReference>
<proteinExistence type="predicted"/>
<dbReference type="SUPFAM" id="SSF48498">
    <property type="entry name" value="Tetracyclin repressor-like, C-terminal domain"/>
    <property type="match status" value="1"/>
</dbReference>
<dbReference type="AlphaFoldDB" id="A0A1B2DP29"/>
<dbReference type="SUPFAM" id="SSF46689">
    <property type="entry name" value="Homeodomain-like"/>
    <property type="match status" value="1"/>
</dbReference>
<dbReference type="GO" id="GO:0003700">
    <property type="term" value="F:DNA-binding transcription factor activity"/>
    <property type="evidence" value="ECO:0007669"/>
    <property type="project" value="TreeGrafter"/>
</dbReference>
<accession>A0A1B2DP29</accession>
<evidence type="ECO:0000259" key="5">
    <source>
        <dbReference type="PROSITE" id="PS50977"/>
    </source>
</evidence>
<dbReference type="PROSITE" id="PS50977">
    <property type="entry name" value="HTH_TETR_2"/>
    <property type="match status" value="1"/>
</dbReference>
<feature type="domain" description="HTH tetR-type" evidence="5">
    <location>
        <begin position="11"/>
        <end position="71"/>
    </location>
</feature>
<dbReference type="InterPro" id="IPR011075">
    <property type="entry name" value="TetR_C"/>
</dbReference>
<dbReference type="PANTHER" id="PTHR30055">
    <property type="entry name" value="HTH-TYPE TRANSCRIPTIONAL REGULATOR RUTR"/>
    <property type="match status" value="1"/>
</dbReference>
<evidence type="ECO:0000256" key="2">
    <source>
        <dbReference type="ARBA" id="ARBA00023125"/>
    </source>
</evidence>
<keyword evidence="1" id="KW-0805">Transcription regulation</keyword>